<reference evidence="17" key="1">
    <citation type="submission" date="2024-07" db="EMBL/GenBank/DDBJ databases">
        <title>Two chromosome-level genome assemblies of Korean endemic species Abeliophyllum distichum and Forsythia ovata (Oleaceae).</title>
        <authorList>
            <person name="Jang H."/>
        </authorList>
    </citation>
    <scope>NUCLEOTIDE SEQUENCE [LARGE SCALE GENOMIC DNA]</scope>
</reference>
<dbReference type="GO" id="GO:0005905">
    <property type="term" value="C:clathrin-coated pit"/>
    <property type="evidence" value="ECO:0007669"/>
    <property type="project" value="UniProtKB-SubCell"/>
</dbReference>
<dbReference type="InterPro" id="IPR048050">
    <property type="entry name" value="ANTH_N_plant"/>
</dbReference>
<evidence type="ECO:0000256" key="9">
    <source>
        <dbReference type="ARBA" id="ARBA00023136"/>
    </source>
</evidence>
<keyword evidence="5" id="KW-0254">Endocytosis</keyword>
<keyword evidence="8" id="KW-0333">Golgi apparatus</keyword>
<dbReference type="PROSITE" id="PS51775">
    <property type="entry name" value="GTD_BINDING"/>
    <property type="match status" value="1"/>
</dbReference>
<keyword evidence="6" id="KW-0812">Transmembrane</keyword>
<sequence>MGTLHTWRKAYGAIKDSTKVGLAHVNSDFKDVDVAIVKATNHVECPPKERHLRKIFVATSAIRPRADVAYCIHALARRLAKTHNWTVALKTLIVIHRTLREGDPTFREELLHFQQRGHILDMSNFKDDSSPIAWDCSAWVRTYALYLEERLECFRILKYDIESERLPRPAQGEDKGYSRTKELNSEELLELLSALQQQLHRLIGCQPEGAAVGNYVIQYALALVLKESFKIYCAINDGIINLVDKFFEMPRHEAINALDIYKRAGQLAGSLSGFYEVCKGLELARNFQFPVLREPPQSFLVTMEEYIREAPRMVSVPIMSLEYPEMLQLTYKQEDVPSPSEETKVLHEEPNPPPSEDVAVSTAEAVGPPLPPTNLDSDDLLGLNITAPNVSAIEESNAMALAIVPSGTTFGSDVSQAKDFDPTGWELALVTTPSSNLSSFQERQLAGGLDSLTLHSLYDDGAYRASQQPAYGAPAPNPFEVADPFAMSNTVAPPPAVQMAQNQTNPFAPFQPIYPQPQPQQQQHLLMAPQNPFGNTGFGAFPVNSAAHPQTTNPFGSTEYFGLKPPCLWCTRLDHIFEPQKVNKNMHRDLICEAHAREISKLGYCSNHRKLAESTDMCEDCLFSRSEFQGVSKNANLFEWMKEFGMIHSHKEKVGENGEVSLNCSCCGVILDNKDIYSSYILLKPSWNVLESVHKGNFIKEAEDYDNHMQEGYNSDKKLLDFSFDSCYDEQGLEDNNETQILSEVDKGLSVTIKESKENDSVSVSMTELKELGGGEIGKVDVVLAMDGNKGSIIMEDKSVQVSVDEDTSVEVSGQHLEFFLDYSGHKLVPVELVDSVTGEDQKNDNAKDYDTSKNEESTLDSEVQVETEVKLVVGNRSVQVEDDATLDFDLNQEPAFSLLDSMDIEEDENSWGFHSKECHFEMDVLKDDTSFHVSQIPFKYVDEDELKITIEGGNEHSDILRVSEEVVQILINETESEVSIGTEIPDLDIIDEIQNQEAIPPYECMHEEPSISSANFYEADDHGGMLQEQTVELSALSVPDSDHLMDNQPAVSLELNEIEEDKVPDTPTSVESLHHLHKKLLLLEKRDSGTEESLDGSVTSELEGSEGVVTIESLKSALRAERKALQASYAELEEERCASAVATNQTMAMINRLQEEKAAMQMEALQYQRMMEEQSEYDQEALQLLNELMVKREKEKQELEKEFELYRKKVLDYETKEKMRILKRSKDGSTRSGFSSASCSNLEDSDGLSIDLNQEVKDEESFHSHQEYGNHNTPVDAVLNLEESLADFEEERLSILEQLKVLEEKLMTLDDEEEQKFEDVRAMEDVHVENGNHLDENGHFIEANGHANGFSNQMMGKPNSRGKILGSTGKSLLPLFDAINDENGDVILNGNSNGFDCNGEENSYESKFELENKKLAIEEEVDHLYERLQALEADKEFLKHCISSLKKGDKGMDLLQEILQHLRDLRNVELRVRNLSDSAIL</sequence>
<dbReference type="GO" id="GO:0030276">
    <property type="term" value="F:clathrin binding"/>
    <property type="evidence" value="ECO:0007669"/>
    <property type="project" value="UniProtKB-ARBA"/>
</dbReference>
<evidence type="ECO:0000256" key="13">
    <source>
        <dbReference type="SAM" id="MobiDB-lite"/>
    </source>
</evidence>
<protein>
    <submittedName>
        <fullName evidence="16">GTD-binding domain-containing protein</fullName>
    </submittedName>
</protein>
<dbReference type="FunFam" id="1.25.40.90:FF:000005">
    <property type="entry name" value="Clathrin assembly protein AP180"/>
    <property type="match status" value="1"/>
</dbReference>
<dbReference type="InterPro" id="IPR039306">
    <property type="entry name" value="MYOB"/>
</dbReference>
<feature type="region of interest" description="Disordered" evidence="13">
    <location>
        <begin position="334"/>
        <end position="375"/>
    </location>
</feature>
<keyword evidence="17" id="KW-1185">Reference proteome</keyword>
<keyword evidence="10" id="KW-0168">Coated pit</keyword>
<dbReference type="FunFam" id="1.20.58.150:FF:000003">
    <property type="entry name" value="Putative clathrin assembly protein"/>
    <property type="match status" value="1"/>
</dbReference>
<dbReference type="Pfam" id="PF07651">
    <property type="entry name" value="ANTH"/>
    <property type="match status" value="1"/>
</dbReference>
<evidence type="ECO:0000256" key="2">
    <source>
        <dbReference type="ARBA" id="ARBA00004167"/>
    </source>
</evidence>
<dbReference type="GO" id="GO:0080115">
    <property type="term" value="F:myosin XI tail binding"/>
    <property type="evidence" value="ECO:0007669"/>
    <property type="project" value="UniProtKB-ARBA"/>
</dbReference>
<evidence type="ECO:0000256" key="8">
    <source>
        <dbReference type="ARBA" id="ARBA00023034"/>
    </source>
</evidence>
<gene>
    <name evidence="16" type="ORF">Adt_48094</name>
</gene>
<evidence type="ECO:0000259" key="15">
    <source>
        <dbReference type="PROSITE" id="PS51775"/>
    </source>
</evidence>
<comment type="subcellular location">
    <subcellularLocation>
        <location evidence="1">Cytoplasmic vesicle</location>
        <location evidence="1">Clathrin-coated vesicle</location>
    </subcellularLocation>
    <subcellularLocation>
        <location evidence="3">Golgi apparatus</location>
    </subcellularLocation>
    <subcellularLocation>
        <location evidence="4">Membrane</location>
        <location evidence="4">Clathrin-coated pit</location>
    </subcellularLocation>
    <subcellularLocation>
        <location evidence="2">Membrane</location>
        <topology evidence="2">Single-pass membrane protein</topology>
    </subcellularLocation>
</comment>
<dbReference type="SUPFAM" id="SSF89009">
    <property type="entry name" value="GAT-like domain"/>
    <property type="match status" value="1"/>
</dbReference>
<dbReference type="GO" id="GO:0030136">
    <property type="term" value="C:clathrin-coated vesicle"/>
    <property type="evidence" value="ECO:0007669"/>
    <property type="project" value="UniProtKB-SubCell"/>
</dbReference>
<dbReference type="GO" id="GO:0000149">
    <property type="term" value="F:SNARE binding"/>
    <property type="evidence" value="ECO:0007669"/>
    <property type="project" value="UniProtKB-ARBA"/>
</dbReference>
<evidence type="ECO:0000256" key="6">
    <source>
        <dbReference type="ARBA" id="ARBA00022692"/>
    </source>
</evidence>
<dbReference type="Gene3D" id="1.25.40.90">
    <property type="match status" value="1"/>
</dbReference>
<evidence type="ECO:0000256" key="10">
    <source>
        <dbReference type="ARBA" id="ARBA00023176"/>
    </source>
</evidence>
<dbReference type="InterPro" id="IPR007656">
    <property type="entry name" value="GTD-bd"/>
</dbReference>
<feature type="coiled-coil region" evidence="12">
    <location>
        <begin position="1116"/>
        <end position="1217"/>
    </location>
</feature>
<evidence type="ECO:0000313" key="16">
    <source>
        <dbReference type="EMBL" id="KAL2454409.1"/>
    </source>
</evidence>
<accession>A0ABD1NSR9</accession>
<feature type="compositionally biased region" description="Polar residues" evidence="13">
    <location>
        <begin position="1231"/>
        <end position="1243"/>
    </location>
</feature>
<dbReference type="Proteomes" id="UP001604336">
    <property type="component" value="Unassembled WGS sequence"/>
</dbReference>
<feature type="region of interest" description="Disordered" evidence="13">
    <location>
        <begin position="1225"/>
        <end position="1247"/>
    </location>
</feature>
<dbReference type="PANTHER" id="PTHR31448">
    <property type="entry name" value="MYOSIN-BINDING PROTEIN 2"/>
    <property type="match status" value="1"/>
</dbReference>
<feature type="domain" description="ENTH" evidence="14">
    <location>
        <begin position="24"/>
        <end position="161"/>
    </location>
</feature>
<dbReference type="Pfam" id="PF04576">
    <property type="entry name" value="Zein-binding"/>
    <property type="match status" value="1"/>
</dbReference>
<dbReference type="InterPro" id="IPR014712">
    <property type="entry name" value="ANTH_dom_sf"/>
</dbReference>
<comment type="caution">
    <text evidence="16">The sequence shown here is derived from an EMBL/GenBank/DDBJ whole genome shotgun (WGS) entry which is preliminary data.</text>
</comment>
<organism evidence="16 17">
    <name type="scientific">Abeliophyllum distichum</name>
    <dbReference type="NCBI Taxonomy" id="126358"/>
    <lineage>
        <taxon>Eukaryota</taxon>
        <taxon>Viridiplantae</taxon>
        <taxon>Streptophyta</taxon>
        <taxon>Embryophyta</taxon>
        <taxon>Tracheophyta</taxon>
        <taxon>Spermatophyta</taxon>
        <taxon>Magnoliopsida</taxon>
        <taxon>eudicotyledons</taxon>
        <taxon>Gunneridae</taxon>
        <taxon>Pentapetalae</taxon>
        <taxon>asterids</taxon>
        <taxon>lamiids</taxon>
        <taxon>Lamiales</taxon>
        <taxon>Oleaceae</taxon>
        <taxon>Forsythieae</taxon>
        <taxon>Abeliophyllum</taxon>
    </lineage>
</organism>
<evidence type="ECO:0000256" key="5">
    <source>
        <dbReference type="ARBA" id="ARBA00022583"/>
    </source>
</evidence>
<dbReference type="GO" id="GO:0005794">
    <property type="term" value="C:Golgi apparatus"/>
    <property type="evidence" value="ECO:0007669"/>
    <property type="project" value="UniProtKB-SubCell"/>
</dbReference>
<dbReference type="InterPro" id="IPR013809">
    <property type="entry name" value="ENTH"/>
</dbReference>
<dbReference type="InterPro" id="IPR011417">
    <property type="entry name" value="ANTH_dom"/>
</dbReference>
<keyword evidence="7" id="KW-1133">Transmembrane helix</keyword>
<dbReference type="SMART" id="SM00273">
    <property type="entry name" value="ENTH"/>
    <property type="match status" value="1"/>
</dbReference>
<evidence type="ECO:0000256" key="11">
    <source>
        <dbReference type="ARBA" id="ARBA00023329"/>
    </source>
</evidence>
<dbReference type="EMBL" id="JBFOLK010000381">
    <property type="protein sequence ID" value="KAL2454409.1"/>
    <property type="molecule type" value="Genomic_DNA"/>
</dbReference>
<evidence type="ECO:0000259" key="14">
    <source>
        <dbReference type="PROSITE" id="PS50942"/>
    </source>
</evidence>
<evidence type="ECO:0000256" key="12">
    <source>
        <dbReference type="SAM" id="Coils"/>
    </source>
</evidence>
<feature type="coiled-coil region" evidence="12">
    <location>
        <begin position="1279"/>
        <end position="1320"/>
    </location>
</feature>
<keyword evidence="12" id="KW-0175">Coiled coil</keyword>
<evidence type="ECO:0000256" key="4">
    <source>
        <dbReference type="ARBA" id="ARBA00004600"/>
    </source>
</evidence>
<dbReference type="PANTHER" id="PTHR31448:SF3">
    <property type="entry name" value="MYOSIN-BINDING PROTEIN 2"/>
    <property type="match status" value="1"/>
</dbReference>
<dbReference type="Gene3D" id="1.20.58.150">
    <property type="entry name" value="ANTH domain"/>
    <property type="match status" value="1"/>
</dbReference>
<evidence type="ECO:0000313" key="17">
    <source>
        <dbReference type="Proteomes" id="UP001604336"/>
    </source>
</evidence>
<name>A0ABD1NSR9_9LAMI</name>
<dbReference type="GO" id="GO:0072583">
    <property type="term" value="P:clathrin-dependent endocytosis"/>
    <property type="evidence" value="ECO:0007669"/>
    <property type="project" value="UniProtKB-ARBA"/>
</dbReference>
<evidence type="ECO:0000256" key="3">
    <source>
        <dbReference type="ARBA" id="ARBA00004555"/>
    </source>
</evidence>
<feature type="domain" description="GTD-binding" evidence="15">
    <location>
        <begin position="1110"/>
        <end position="1208"/>
    </location>
</feature>
<dbReference type="SUPFAM" id="SSF48464">
    <property type="entry name" value="ENTH/VHS domain"/>
    <property type="match status" value="1"/>
</dbReference>
<dbReference type="PROSITE" id="PS50942">
    <property type="entry name" value="ENTH"/>
    <property type="match status" value="1"/>
</dbReference>
<keyword evidence="11" id="KW-0968">Cytoplasmic vesicle</keyword>
<dbReference type="InterPro" id="IPR008942">
    <property type="entry name" value="ENTH_VHS"/>
</dbReference>
<feature type="compositionally biased region" description="Basic and acidic residues" evidence="13">
    <location>
        <begin position="840"/>
        <end position="857"/>
    </location>
</feature>
<evidence type="ECO:0000256" key="1">
    <source>
        <dbReference type="ARBA" id="ARBA00004132"/>
    </source>
</evidence>
<evidence type="ECO:0000256" key="7">
    <source>
        <dbReference type="ARBA" id="ARBA00022989"/>
    </source>
</evidence>
<feature type="region of interest" description="Disordered" evidence="13">
    <location>
        <begin position="839"/>
        <end position="861"/>
    </location>
</feature>
<proteinExistence type="predicted"/>
<keyword evidence="9" id="KW-0472">Membrane</keyword>
<feature type="compositionally biased region" description="Basic and acidic residues" evidence="13">
    <location>
        <begin position="341"/>
        <end position="350"/>
    </location>
</feature>
<feature type="coiled-coil region" evidence="12">
    <location>
        <begin position="1408"/>
        <end position="1435"/>
    </location>
</feature>
<dbReference type="CDD" id="cd03564">
    <property type="entry name" value="ANTH_N"/>
    <property type="match status" value="1"/>
</dbReference>